<feature type="transmembrane region" description="Helical" evidence="8">
    <location>
        <begin position="51"/>
        <end position="73"/>
    </location>
</feature>
<feature type="non-terminal residue" evidence="9">
    <location>
        <position position="110"/>
    </location>
</feature>
<gene>
    <name evidence="9" type="ORF">AVDCRST_MAG13-836</name>
</gene>
<evidence type="ECO:0000256" key="4">
    <source>
        <dbReference type="ARBA" id="ARBA00022475"/>
    </source>
</evidence>
<name>A0A6J4RRS9_9ACTN</name>
<dbReference type="InterPro" id="IPR011606">
    <property type="entry name" value="Brnchd-chn_aa_trnsp_permease"/>
</dbReference>
<keyword evidence="4" id="KW-1003">Cell membrane</keyword>
<evidence type="ECO:0008006" key="10">
    <source>
        <dbReference type="Google" id="ProtNLM"/>
    </source>
</evidence>
<dbReference type="PANTHER" id="PTHR34979:SF1">
    <property type="entry name" value="INNER MEMBRANE PROTEIN YGAZ"/>
    <property type="match status" value="1"/>
</dbReference>
<dbReference type="EMBL" id="CADCVO010000126">
    <property type="protein sequence ID" value="CAA9476194.1"/>
    <property type="molecule type" value="Genomic_DNA"/>
</dbReference>
<keyword evidence="6 8" id="KW-1133">Transmembrane helix</keyword>
<feature type="transmembrane region" description="Helical" evidence="8">
    <location>
        <begin position="12"/>
        <end position="45"/>
    </location>
</feature>
<dbReference type="GO" id="GO:1903785">
    <property type="term" value="P:L-valine transmembrane transport"/>
    <property type="evidence" value="ECO:0007669"/>
    <property type="project" value="TreeGrafter"/>
</dbReference>
<dbReference type="Pfam" id="PF03591">
    <property type="entry name" value="AzlC"/>
    <property type="match status" value="1"/>
</dbReference>
<evidence type="ECO:0000256" key="1">
    <source>
        <dbReference type="ARBA" id="ARBA00004651"/>
    </source>
</evidence>
<evidence type="ECO:0000313" key="9">
    <source>
        <dbReference type="EMBL" id="CAA9476194.1"/>
    </source>
</evidence>
<proteinExistence type="inferred from homology"/>
<evidence type="ECO:0000256" key="8">
    <source>
        <dbReference type="SAM" id="Phobius"/>
    </source>
</evidence>
<comment type="subcellular location">
    <subcellularLocation>
        <location evidence="1">Cell membrane</location>
        <topology evidence="1">Multi-pass membrane protein</topology>
    </subcellularLocation>
</comment>
<accession>A0A6J4RRS9</accession>
<protein>
    <recommendedName>
        <fullName evidence="10">Branched-chain amino acid ABC transporter permease</fullName>
    </recommendedName>
</protein>
<evidence type="ECO:0000256" key="2">
    <source>
        <dbReference type="ARBA" id="ARBA00010735"/>
    </source>
</evidence>
<dbReference type="AlphaFoldDB" id="A0A6J4RRS9"/>
<evidence type="ECO:0000256" key="5">
    <source>
        <dbReference type="ARBA" id="ARBA00022692"/>
    </source>
</evidence>
<comment type="similarity">
    <text evidence="2">Belongs to the AzlC family.</text>
</comment>
<reference evidence="9" key="1">
    <citation type="submission" date="2020-02" db="EMBL/GenBank/DDBJ databases">
        <authorList>
            <person name="Meier V. D."/>
        </authorList>
    </citation>
    <scope>NUCLEOTIDE SEQUENCE</scope>
    <source>
        <strain evidence="9">AVDCRST_MAG13</strain>
    </source>
</reference>
<keyword evidence="5 8" id="KW-0812">Transmembrane</keyword>
<keyword evidence="7 8" id="KW-0472">Membrane</keyword>
<keyword evidence="3" id="KW-0813">Transport</keyword>
<sequence length="110" mass="10897">MLREPIRDALAVGVATGAYGLSFGAVAVAAGLSVAQACALSLLMFTGASQFAFVGVVGAGGGAAVSVLTAALVGTRNAFYGLRLGDLLAVRGRRRLVAAQLVIDESAAMA</sequence>
<evidence type="ECO:0000256" key="7">
    <source>
        <dbReference type="ARBA" id="ARBA00023136"/>
    </source>
</evidence>
<evidence type="ECO:0000256" key="6">
    <source>
        <dbReference type="ARBA" id="ARBA00022989"/>
    </source>
</evidence>
<dbReference type="GO" id="GO:0005886">
    <property type="term" value="C:plasma membrane"/>
    <property type="evidence" value="ECO:0007669"/>
    <property type="project" value="UniProtKB-SubCell"/>
</dbReference>
<dbReference type="PANTHER" id="PTHR34979">
    <property type="entry name" value="INNER MEMBRANE PROTEIN YGAZ"/>
    <property type="match status" value="1"/>
</dbReference>
<organism evidence="9">
    <name type="scientific">uncultured Solirubrobacteraceae bacterium</name>
    <dbReference type="NCBI Taxonomy" id="1162706"/>
    <lineage>
        <taxon>Bacteria</taxon>
        <taxon>Bacillati</taxon>
        <taxon>Actinomycetota</taxon>
        <taxon>Thermoleophilia</taxon>
        <taxon>Solirubrobacterales</taxon>
        <taxon>Solirubrobacteraceae</taxon>
        <taxon>environmental samples</taxon>
    </lineage>
</organism>
<evidence type="ECO:0000256" key="3">
    <source>
        <dbReference type="ARBA" id="ARBA00022448"/>
    </source>
</evidence>